<dbReference type="InterPro" id="IPR043017">
    <property type="entry name" value="WIYLD_dom_sf"/>
</dbReference>
<organism evidence="5 6">
    <name type="scientific">Cannabis sativa</name>
    <name type="common">Hemp</name>
    <name type="synonym">Marijuana</name>
    <dbReference type="NCBI Taxonomy" id="3483"/>
    <lineage>
        <taxon>Eukaryota</taxon>
        <taxon>Viridiplantae</taxon>
        <taxon>Streptophyta</taxon>
        <taxon>Embryophyta</taxon>
        <taxon>Tracheophyta</taxon>
        <taxon>Spermatophyta</taxon>
        <taxon>Magnoliopsida</taxon>
        <taxon>eudicotyledons</taxon>
        <taxon>Gunneridae</taxon>
        <taxon>Pentapetalae</taxon>
        <taxon>rosids</taxon>
        <taxon>fabids</taxon>
        <taxon>Rosales</taxon>
        <taxon>Cannabaceae</taxon>
        <taxon>Cannabis</taxon>
    </lineage>
</organism>
<dbReference type="SMART" id="SM00317">
    <property type="entry name" value="SET"/>
    <property type="match status" value="1"/>
</dbReference>
<evidence type="ECO:0000313" key="5">
    <source>
        <dbReference type="EMBL" id="KAF4378158.1"/>
    </source>
</evidence>
<dbReference type="Gene3D" id="1.10.8.850">
    <property type="entry name" value="Histone-lysine N methyltransferase , C-terminal domain-like"/>
    <property type="match status" value="1"/>
</dbReference>
<reference evidence="5 6" key="1">
    <citation type="journal article" date="2020" name="bioRxiv">
        <title>Sequence and annotation of 42 cannabis genomes reveals extensive copy number variation in cannabinoid synthesis and pathogen resistance genes.</title>
        <authorList>
            <person name="Mckernan K.J."/>
            <person name="Helbert Y."/>
            <person name="Kane L.T."/>
            <person name="Ebling H."/>
            <person name="Zhang L."/>
            <person name="Liu B."/>
            <person name="Eaton Z."/>
            <person name="Mclaughlin S."/>
            <person name="Kingan S."/>
            <person name="Baybayan P."/>
            <person name="Concepcion G."/>
            <person name="Jordan M."/>
            <person name="Riva A."/>
            <person name="Barbazuk W."/>
            <person name="Harkins T."/>
        </authorList>
    </citation>
    <scope>NUCLEOTIDE SEQUENCE [LARGE SCALE GENOMIC DNA]</scope>
    <source>
        <strain evidence="6">cv. Jamaican Lion 4</strain>
        <tissue evidence="5">Leaf</tissue>
    </source>
</reference>
<dbReference type="Proteomes" id="UP000583929">
    <property type="component" value="Unassembled WGS sequence"/>
</dbReference>
<dbReference type="InterPro" id="IPR001214">
    <property type="entry name" value="SET_dom"/>
</dbReference>
<dbReference type="GO" id="GO:0008270">
    <property type="term" value="F:zinc ion binding"/>
    <property type="evidence" value="ECO:0007669"/>
    <property type="project" value="InterPro"/>
</dbReference>
<proteinExistence type="predicted"/>
<dbReference type="PROSITE" id="PS51580">
    <property type="entry name" value="SAM_MT43_3"/>
    <property type="match status" value="1"/>
</dbReference>
<dbReference type="Pfam" id="PF00856">
    <property type="entry name" value="SET"/>
    <property type="match status" value="1"/>
</dbReference>
<evidence type="ECO:0000256" key="2">
    <source>
        <dbReference type="ARBA" id="ARBA00022454"/>
    </source>
</evidence>
<dbReference type="CDD" id="cd10538">
    <property type="entry name" value="SET_SETDB-like"/>
    <property type="match status" value="1"/>
</dbReference>
<sequence>MISSSSVSESQASILNKTKGRSLNIVNFRISIDFVVIDIYKYTGIEEGKVKRVLKKLLKLYDKNWELIEEENYRALADAIFEEDDTIEEEKKKGSDHNPGHQDDDMDEETLVNEPVRPFKRLRKGGHEVNQPGNVTESPVARAEGSSISTQRAVIKDKGKRPMVSDGGFHPMQQQVTTAFQLVMPKDEPYTEDMFASGLPQYEPPIGVLNPKPLTIRSIPVQNDGSGGENGKKSSEDHNREGRTDGVAFSPGEVVTDNELATVQSSSNVEVATSPTGEVKLSLSCNLASRRSNFRLPNIDDVIKLTEAKCLHTYKINDPNFSVMKLLRNMCESFLELGTDETDESQDGTVNLSTLDVLKRSPARNALGASRENVSISSCTSNGVVNGECHISVDASQIPIGVPLTSLDGYAGKDKDRDLEDHNTTNSKSLVVASPCEMDPGDLRSLHYINDISKGEERVSIPWLNEINSECPSSFHYISQSIVFQNAEINISLSGIGNSSCCPNCFGDCLSAVEPCICARETGSQFAYTTAGVVKDVFLEECINKTRDPQQLCTYFCGDCPLERSKNDVCLEPCKGHIKRNFIKECWSKCGCNKQCGNRIVQRGITCNLRVFFTSEGKGWGLQTLEDLPEGTFVCEYVGEILNCTELYKRNMHDKSRKDTYLALLDADWDASGALKNEKALCLDATHYGNIARFINHRCFDANLIEIPVEVETPDHRYYRLAFFTARNVNAMEELTWDYGIDFDDLDHPIKPFECRCSSKFCRNMKRPITFSGRNPCLTQDEELATNERGNW</sequence>
<evidence type="ECO:0000313" key="6">
    <source>
        <dbReference type="Proteomes" id="UP000583929"/>
    </source>
</evidence>
<feature type="compositionally biased region" description="Basic and acidic residues" evidence="3">
    <location>
        <begin position="89"/>
        <end position="103"/>
    </location>
</feature>
<dbReference type="InterPro" id="IPR025776">
    <property type="entry name" value="SUVR4/1/2"/>
</dbReference>
<keyword evidence="2" id="KW-0158">Chromosome</keyword>
<dbReference type="InterPro" id="IPR018848">
    <property type="entry name" value="WIYLD_domain"/>
</dbReference>
<accession>A0A7J6G5N6</accession>
<feature type="region of interest" description="Disordered" evidence="3">
    <location>
        <begin position="216"/>
        <end position="250"/>
    </location>
</feature>
<dbReference type="Pfam" id="PF10440">
    <property type="entry name" value="WIYLD"/>
    <property type="match status" value="1"/>
</dbReference>
<evidence type="ECO:0000256" key="3">
    <source>
        <dbReference type="SAM" id="MobiDB-lite"/>
    </source>
</evidence>
<dbReference type="GO" id="GO:0042054">
    <property type="term" value="F:histone methyltransferase activity"/>
    <property type="evidence" value="ECO:0007669"/>
    <property type="project" value="InterPro"/>
</dbReference>
<dbReference type="AlphaFoldDB" id="A0A7J6G5N6"/>
<dbReference type="InterPro" id="IPR046341">
    <property type="entry name" value="SET_dom_sf"/>
</dbReference>
<comment type="caution">
    <text evidence="5">The sequence shown here is derived from an EMBL/GenBank/DDBJ whole genome shotgun (WGS) entry which is preliminary data.</text>
</comment>
<dbReference type="GO" id="GO:0005634">
    <property type="term" value="C:nucleus"/>
    <property type="evidence" value="ECO:0007669"/>
    <property type="project" value="InterPro"/>
</dbReference>
<feature type="region of interest" description="Disordered" evidence="3">
    <location>
        <begin position="88"/>
        <end position="169"/>
    </location>
</feature>
<protein>
    <recommendedName>
        <fullName evidence="4">SET domain-containing protein</fullName>
    </recommendedName>
</protein>
<dbReference type="SUPFAM" id="SSF82199">
    <property type="entry name" value="SET domain"/>
    <property type="match status" value="1"/>
</dbReference>
<evidence type="ECO:0000256" key="1">
    <source>
        <dbReference type="ARBA" id="ARBA00004286"/>
    </source>
</evidence>
<evidence type="ECO:0000259" key="4">
    <source>
        <dbReference type="PROSITE" id="PS50280"/>
    </source>
</evidence>
<keyword evidence="6" id="KW-1185">Reference proteome</keyword>
<feature type="domain" description="SET" evidence="4">
    <location>
        <begin position="607"/>
        <end position="740"/>
    </location>
</feature>
<dbReference type="Gene3D" id="2.170.270.10">
    <property type="entry name" value="SET domain"/>
    <property type="match status" value="1"/>
</dbReference>
<dbReference type="GO" id="GO:0005694">
    <property type="term" value="C:chromosome"/>
    <property type="evidence" value="ECO:0007669"/>
    <property type="project" value="UniProtKB-SubCell"/>
</dbReference>
<dbReference type="PANTHER" id="PTHR46450:SF1">
    <property type="entry name" value="INACTIVE HISTONE-LYSINE N-METHYLTRANSFERASE SUVR1-RELATED"/>
    <property type="match status" value="1"/>
</dbReference>
<dbReference type="SMART" id="SM00468">
    <property type="entry name" value="PreSET"/>
    <property type="match status" value="1"/>
</dbReference>
<dbReference type="InterPro" id="IPR007728">
    <property type="entry name" value="Pre-SET_dom"/>
</dbReference>
<comment type="subcellular location">
    <subcellularLocation>
        <location evidence="1">Chromosome</location>
    </subcellularLocation>
</comment>
<name>A0A7J6G5N6_CANSA</name>
<feature type="compositionally biased region" description="Basic and acidic residues" evidence="3">
    <location>
        <begin position="230"/>
        <end position="244"/>
    </location>
</feature>
<dbReference type="EMBL" id="JAATIQ010000139">
    <property type="protein sequence ID" value="KAF4378158.1"/>
    <property type="molecule type" value="Genomic_DNA"/>
</dbReference>
<dbReference type="PANTHER" id="PTHR46450">
    <property type="entry name" value="INACTIVE HISTONE-LYSINE N-METHYLTRANSFERASE SUVR1-RELATED"/>
    <property type="match status" value="1"/>
</dbReference>
<dbReference type="PROSITE" id="PS50280">
    <property type="entry name" value="SET"/>
    <property type="match status" value="1"/>
</dbReference>
<gene>
    <name evidence="5" type="ORF">G4B88_022981</name>
</gene>